<dbReference type="VEuPathDB" id="TriTrypDB:TcIL3000_8_6920"/>
<organism evidence="2 3">
    <name type="scientific">Trypanosoma congolense (strain IL3000)</name>
    <dbReference type="NCBI Taxonomy" id="1068625"/>
    <lineage>
        <taxon>Eukaryota</taxon>
        <taxon>Discoba</taxon>
        <taxon>Euglenozoa</taxon>
        <taxon>Kinetoplastea</taxon>
        <taxon>Metakinetoplastina</taxon>
        <taxon>Trypanosomatida</taxon>
        <taxon>Trypanosomatidae</taxon>
        <taxon>Trypanosoma</taxon>
        <taxon>Nannomonas</taxon>
    </lineage>
</organism>
<dbReference type="SUPFAM" id="SSF51905">
    <property type="entry name" value="FAD/NAD(P)-binding domain"/>
    <property type="match status" value="1"/>
</dbReference>
<dbReference type="Proteomes" id="UP000000702">
    <property type="component" value="Unassembled WGS sequence"/>
</dbReference>
<dbReference type="EMBL" id="HE575321">
    <property type="protein sequence ID" value="CCC92465.1"/>
    <property type="molecule type" value="Genomic_DNA"/>
</dbReference>
<protein>
    <submittedName>
        <fullName evidence="1">Uncharacterized protein TCIL3000_8_6920</fullName>
    </submittedName>
</protein>
<dbReference type="OMA" id="YAMGIGM"/>
<sequence length="387" mass="43097">MYAVKPWGKVILVGSGVEMYALGIGMRWRESNVLLVEKQADPSYELTNRRRCVLTSQTVKILKDLGCTTAKVEGILQRPRGWRFVSPNLEIMREGSTFPGCADGEATYQCTEGVLLRTLRTEFLRFGGDISWGTKAFDAFESGDGSGTWSLRKMYGLETEAEAIITTANETSFTPLLIADDPDRLAVLFDEETGVLPGEGKLAEKIFGTSDVVIVIGSKIVVHMWYIDGVITWRAIRRAQKDVQGIDTADFHPLLREVFQGSTNRLSRVRIIPATTPAIKDSAAHAKVSVLGDGLLPIDPFEWRGDRARCGIEEASVLCRAFYGKKYHRGNVPRLLREVEQDALARRAAALARDLRDAEHFLSPQPVIDAMHHEYVQQNETLSLATR</sequence>
<gene>
    <name evidence="2" type="ORF">TCIL3000_0_12070</name>
    <name evidence="1" type="ORF">TCIL3000_8_6920</name>
</gene>
<dbReference type="AlphaFoldDB" id="F9WG29"/>
<reference evidence="3" key="1">
    <citation type="submission" date="2011-07" db="EMBL/GenBank/DDBJ databases">
        <title>Divergent evolution of antigenic variation in African trypanosomes.</title>
        <authorList>
            <person name="Jackson A.P."/>
            <person name="Berry A."/>
            <person name="Allison H.C."/>
            <person name="Burton P."/>
            <person name="Anderson J."/>
            <person name="Aslett M."/>
            <person name="Brown R."/>
            <person name="Corton N."/>
            <person name="Harris D."/>
            <person name="Hauser H."/>
            <person name="Gamble J."/>
            <person name="Gilderthorp R."/>
            <person name="McQuillan J."/>
            <person name="Quail M.A."/>
            <person name="Sanders M."/>
            <person name="Van Tonder A."/>
            <person name="Ginger M.L."/>
            <person name="Donelson J.E."/>
            <person name="Field M.C."/>
            <person name="Barry J.D."/>
            <person name="Berriman M."/>
            <person name="Hertz-Fowler C."/>
        </authorList>
    </citation>
    <scope>NUCLEOTIDE SEQUENCE [LARGE SCALE GENOMIC DNA]</scope>
    <source>
        <strain evidence="3">IL3000</strain>
    </source>
</reference>
<keyword evidence="3" id="KW-1185">Reference proteome</keyword>
<reference evidence="2 3" key="2">
    <citation type="journal article" date="2012" name="Proc. Natl. Acad. Sci. U.S.A.">
        <title>Antigenic diversity is generated by distinct evolutionary mechanisms in African trypanosome species.</title>
        <authorList>
            <person name="Jackson A.P."/>
            <person name="Berry A."/>
            <person name="Aslett M."/>
            <person name="Allison H.C."/>
            <person name="Burton P."/>
            <person name="Vavrova-Anderson J."/>
            <person name="Brown R."/>
            <person name="Browne H."/>
            <person name="Corton N."/>
            <person name="Hauser H."/>
            <person name="Gamble J."/>
            <person name="Gilderthorp R."/>
            <person name="Marcello L."/>
            <person name="McQuillan J."/>
            <person name="Otto T.D."/>
            <person name="Quail M.A."/>
            <person name="Sanders M.J."/>
            <person name="van Tonder A."/>
            <person name="Ginger M.L."/>
            <person name="Field M.C."/>
            <person name="Barry J.D."/>
            <person name="Hertz-Fowler C."/>
            <person name="Berriman M."/>
        </authorList>
    </citation>
    <scope>NUCLEOTIDE SEQUENCE [LARGE SCALE GENOMIC DNA]</scope>
    <source>
        <strain evidence="2 3">IL3000</strain>
    </source>
</reference>
<dbReference type="EMBL" id="CAEQ01002224">
    <property type="protein sequence ID" value="CCD16259.1"/>
    <property type="molecule type" value="Genomic_DNA"/>
</dbReference>
<evidence type="ECO:0000313" key="3">
    <source>
        <dbReference type="Proteomes" id="UP000000702"/>
    </source>
</evidence>
<name>F9WG29_TRYCI</name>
<evidence type="ECO:0000313" key="1">
    <source>
        <dbReference type="EMBL" id="CCC92465.1"/>
    </source>
</evidence>
<accession>F9WG29</accession>
<evidence type="ECO:0000313" key="2">
    <source>
        <dbReference type="EMBL" id="CCD16259.1"/>
    </source>
</evidence>
<proteinExistence type="predicted"/>
<dbReference type="VEuPathDB" id="TriTrypDB:TcIL3000_0_12070"/>
<dbReference type="Gene3D" id="3.50.50.60">
    <property type="entry name" value="FAD/NAD(P)-binding domain"/>
    <property type="match status" value="1"/>
</dbReference>
<dbReference type="InterPro" id="IPR036188">
    <property type="entry name" value="FAD/NAD-bd_sf"/>
</dbReference>